<comment type="caution">
    <text evidence="2">The sequence shown here is derived from an EMBL/GenBank/DDBJ whole genome shotgun (WGS) entry which is preliminary data.</text>
</comment>
<evidence type="ECO:0000259" key="1">
    <source>
        <dbReference type="Pfam" id="PF06114"/>
    </source>
</evidence>
<gene>
    <name evidence="2" type="ORF">D1164_04550</name>
</gene>
<dbReference type="OrthoDB" id="9794834at2"/>
<evidence type="ECO:0000313" key="2">
    <source>
        <dbReference type="EMBL" id="RIH66186.1"/>
    </source>
</evidence>
<proteinExistence type="predicted"/>
<reference evidence="2 3" key="1">
    <citation type="journal article" date="2015" name="Int. J. Syst. Evol. Microbiol.">
        <title>Mariniphaga sediminis sp. nov., isolated from coastal sediment.</title>
        <authorList>
            <person name="Wang F.Q."/>
            <person name="Shen Q.Y."/>
            <person name="Chen G.J."/>
            <person name="Du Z.J."/>
        </authorList>
    </citation>
    <scope>NUCLEOTIDE SEQUENCE [LARGE SCALE GENOMIC DNA]</scope>
    <source>
        <strain evidence="2 3">SY21</strain>
    </source>
</reference>
<dbReference type="Gene3D" id="1.10.10.2910">
    <property type="match status" value="1"/>
</dbReference>
<dbReference type="InterPro" id="IPR052345">
    <property type="entry name" value="Rad_response_metalloprotease"/>
</dbReference>
<protein>
    <submittedName>
        <fullName evidence="2">ImmA/IrrE family metallo-endopeptidase</fullName>
    </submittedName>
</protein>
<organism evidence="2 3">
    <name type="scientific">Mariniphaga sediminis</name>
    <dbReference type="NCBI Taxonomy" id="1628158"/>
    <lineage>
        <taxon>Bacteria</taxon>
        <taxon>Pseudomonadati</taxon>
        <taxon>Bacteroidota</taxon>
        <taxon>Bacteroidia</taxon>
        <taxon>Marinilabiliales</taxon>
        <taxon>Prolixibacteraceae</taxon>
        <taxon>Mariniphaga</taxon>
    </lineage>
</organism>
<dbReference type="Pfam" id="PF06114">
    <property type="entry name" value="Peptidase_M78"/>
    <property type="match status" value="1"/>
</dbReference>
<evidence type="ECO:0000313" key="3">
    <source>
        <dbReference type="Proteomes" id="UP000266441"/>
    </source>
</evidence>
<keyword evidence="3" id="KW-1185">Reference proteome</keyword>
<sequence>MIDEKLLEIGYLAESIAEEFIFENKVDPFKIAENQSISVISGNYQDYFIGELVFDTEEFFIHLNYDQLIDENSPRARFTLGHELGHYFIDEHRNLLKEGISLHKSDSEGGINYEIEKEANFFASNLLMPEKHFVNLSNQFEPGLETILNLRTQFNTSIESTVIRYAQLDISKCMIIKWNADITPKFISYSKSFASATGVKGRPALKVNVDGVKSQFGLLDSIDINTDYIEDKVSLSKWVPTIIPKTKRDVSCIEQTYRLGDYGGLTLLRLD</sequence>
<dbReference type="PANTHER" id="PTHR43236:SF1">
    <property type="entry name" value="BLL7220 PROTEIN"/>
    <property type="match status" value="1"/>
</dbReference>
<feature type="domain" description="IrrE N-terminal-like" evidence="1">
    <location>
        <begin position="71"/>
        <end position="164"/>
    </location>
</feature>
<dbReference type="PANTHER" id="PTHR43236">
    <property type="entry name" value="ANTITOXIN HIGA1"/>
    <property type="match status" value="1"/>
</dbReference>
<accession>A0A399D3Y7</accession>
<dbReference type="InterPro" id="IPR010359">
    <property type="entry name" value="IrrE_HExxH"/>
</dbReference>
<dbReference type="RefSeq" id="WP_119348773.1">
    <property type="nucleotide sequence ID" value="NZ_QWET01000003.1"/>
</dbReference>
<name>A0A399D3Y7_9BACT</name>
<dbReference type="EMBL" id="QWET01000003">
    <property type="protein sequence ID" value="RIH66186.1"/>
    <property type="molecule type" value="Genomic_DNA"/>
</dbReference>
<dbReference type="AlphaFoldDB" id="A0A399D3Y7"/>
<dbReference type="Proteomes" id="UP000266441">
    <property type="component" value="Unassembled WGS sequence"/>
</dbReference>